<dbReference type="InterPro" id="IPR000782">
    <property type="entry name" value="FAS1_domain"/>
</dbReference>
<organism evidence="3 4">
    <name type="scientific">Algoriphagus halophytocola</name>
    <dbReference type="NCBI Taxonomy" id="2991499"/>
    <lineage>
        <taxon>Bacteria</taxon>
        <taxon>Pseudomonadati</taxon>
        <taxon>Bacteroidota</taxon>
        <taxon>Cytophagia</taxon>
        <taxon>Cytophagales</taxon>
        <taxon>Cyclobacteriaceae</taxon>
        <taxon>Algoriphagus</taxon>
    </lineage>
</organism>
<dbReference type="InterPro" id="IPR050904">
    <property type="entry name" value="Adhesion/Biosynth-related"/>
</dbReference>
<feature type="domain" description="FAS1" evidence="2">
    <location>
        <begin position="39"/>
        <end position="172"/>
    </location>
</feature>
<sequence length="319" mass="33456">MKNLKLNAWRYFSLLLALAVTVGFSSCDDDDDDDMMPDPDDIVDVLEDDPSFTTLSAAIEVAGLEGALSGTGPFTVFAPNDDAFGDFLSDNGLSADDILGNASLADILSYHVAAGSVMAADVSAGPVTSLTEDPFYVSIDPNNGVWINGNTQVIATDKMASNGVIHTLDYVITAPTQSIAEIAVASTQASTPEFTQLVAALTRAGLVDAVSGGFEDDLTVFAPTDAAFEALYDALGVDGVDDIDLDLLTDVLTYHVVPARAFSQDLRDGASLPTLLEGENLSVDLPGLMINDSNLVPSMLNIHATNGVIHVIDQVIIPE</sequence>
<dbReference type="InterPro" id="IPR036378">
    <property type="entry name" value="FAS1_dom_sf"/>
</dbReference>
<evidence type="ECO:0000256" key="1">
    <source>
        <dbReference type="SAM" id="SignalP"/>
    </source>
</evidence>
<dbReference type="EMBL" id="CP110226">
    <property type="protein sequence ID" value="UZD21395.1"/>
    <property type="molecule type" value="Genomic_DNA"/>
</dbReference>
<feature type="chain" id="PRO_5045543704" evidence="1">
    <location>
        <begin position="28"/>
        <end position="319"/>
    </location>
</feature>
<accession>A0ABY6MCH7</accession>
<feature type="domain" description="FAS1" evidence="2">
    <location>
        <begin position="181"/>
        <end position="316"/>
    </location>
</feature>
<evidence type="ECO:0000313" key="3">
    <source>
        <dbReference type="EMBL" id="UZD21395.1"/>
    </source>
</evidence>
<dbReference type="PANTHER" id="PTHR10900">
    <property type="entry name" value="PERIOSTIN-RELATED"/>
    <property type="match status" value="1"/>
</dbReference>
<dbReference type="Gene3D" id="2.30.180.10">
    <property type="entry name" value="FAS1 domain"/>
    <property type="match status" value="2"/>
</dbReference>
<keyword evidence="4" id="KW-1185">Reference proteome</keyword>
<dbReference type="SMART" id="SM00554">
    <property type="entry name" value="FAS1"/>
    <property type="match status" value="2"/>
</dbReference>
<proteinExistence type="predicted"/>
<dbReference type="SUPFAM" id="SSF82153">
    <property type="entry name" value="FAS1 domain"/>
    <property type="match status" value="2"/>
</dbReference>
<dbReference type="PROSITE" id="PS50213">
    <property type="entry name" value="FAS1"/>
    <property type="match status" value="2"/>
</dbReference>
<dbReference type="RefSeq" id="WP_264807867.1">
    <property type="nucleotide sequence ID" value="NZ_CP110226.1"/>
</dbReference>
<protein>
    <submittedName>
        <fullName evidence="3">Fasciclin domain-containing protein</fullName>
    </submittedName>
</protein>
<dbReference type="Pfam" id="PF02469">
    <property type="entry name" value="Fasciclin"/>
    <property type="match status" value="2"/>
</dbReference>
<dbReference type="PROSITE" id="PS51257">
    <property type="entry name" value="PROKAR_LIPOPROTEIN"/>
    <property type="match status" value="1"/>
</dbReference>
<gene>
    <name evidence="3" type="ORF">OM944_12050</name>
</gene>
<dbReference type="PANTHER" id="PTHR10900:SF77">
    <property type="entry name" value="FI19380P1"/>
    <property type="match status" value="1"/>
</dbReference>
<dbReference type="Proteomes" id="UP001163156">
    <property type="component" value="Chromosome"/>
</dbReference>
<feature type="signal peptide" evidence="1">
    <location>
        <begin position="1"/>
        <end position="27"/>
    </location>
</feature>
<evidence type="ECO:0000313" key="4">
    <source>
        <dbReference type="Proteomes" id="UP001163156"/>
    </source>
</evidence>
<evidence type="ECO:0000259" key="2">
    <source>
        <dbReference type="PROSITE" id="PS50213"/>
    </source>
</evidence>
<keyword evidence="1" id="KW-0732">Signal</keyword>
<name>A0ABY6MCH7_9BACT</name>
<reference evidence="3" key="1">
    <citation type="submission" date="2022-10" db="EMBL/GenBank/DDBJ databases">
        <title>Algoriphagus sp. a novel bacteria isolate from halophytes salicornia europaea.</title>
        <authorList>
            <person name="Peng Y."/>
            <person name="Jiang L."/>
            <person name="Lee J."/>
        </authorList>
    </citation>
    <scope>NUCLEOTIDE SEQUENCE</scope>
    <source>
        <strain evidence="3">TR-M5</strain>
    </source>
</reference>